<dbReference type="PANTHER" id="PTHR30055:SF184">
    <property type="entry name" value="HTH-TYPE TRANSCRIPTIONAL REGULATOR ETHR"/>
    <property type="match status" value="1"/>
</dbReference>
<dbReference type="Gene3D" id="1.10.357.10">
    <property type="entry name" value="Tetracycline Repressor, domain 2"/>
    <property type="match status" value="1"/>
</dbReference>
<dbReference type="Pfam" id="PF00440">
    <property type="entry name" value="TetR_N"/>
    <property type="match status" value="1"/>
</dbReference>
<dbReference type="PANTHER" id="PTHR30055">
    <property type="entry name" value="HTH-TYPE TRANSCRIPTIONAL REGULATOR RUTR"/>
    <property type="match status" value="1"/>
</dbReference>
<name>A0A7I7XNU3_9MYCO</name>
<dbReference type="Gene3D" id="1.10.10.60">
    <property type="entry name" value="Homeodomain-like"/>
    <property type="match status" value="1"/>
</dbReference>
<dbReference type="PRINTS" id="PR00455">
    <property type="entry name" value="HTHTETR"/>
</dbReference>
<dbReference type="GO" id="GO:0000976">
    <property type="term" value="F:transcription cis-regulatory region binding"/>
    <property type="evidence" value="ECO:0007669"/>
    <property type="project" value="TreeGrafter"/>
</dbReference>
<organism evidence="8 9">
    <name type="scientific">Mycolicibacterium madagascariense</name>
    <dbReference type="NCBI Taxonomy" id="212765"/>
    <lineage>
        <taxon>Bacteria</taxon>
        <taxon>Bacillati</taxon>
        <taxon>Actinomycetota</taxon>
        <taxon>Actinomycetes</taxon>
        <taxon>Mycobacteriales</taxon>
        <taxon>Mycobacteriaceae</taxon>
        <taxon>Mycolicibacterium</taxon>
    </lineage>
</organism>
<evidence type="ECO:0000256" key="5">
    <source>
        <dbReference type="PROSITE-ProRule" id="PRU00335"/>
    </source>
</evidence>
<evidence type="ECO:0000256" key="6">
    <source>
        <dbReference type="SAM" id="MobiDB-lite"/>
    </source>
</evidence>
<evidence type="ECO:0000313" key="9">
    <source>
        <dbReference type="Proteomes" id="UP000466517"/>
    </source>
</evidence>
<evidence type="ECO:0000256" key="4">
    <source>
        <dbReference type="ARBA" id="ARBA00023163"/>
    </source>
</evidence>
<keyword evidence="2" id="KW-0805">Transcription regulation</keyword>
<proteinExistence type="predicted"/>
<dbReference type="InterPro" id="IPR050109">
    <property type="entry name" value="HTH-type_TetR-like_transc_reg"/>
</dbReference>
<feature type="domain" description="HTH tetR-type" evidence="7">
    <location>
        <begin position="21"/>
        <end position="81"/>
    </location>
</feature>
<dbReference type="PROSITE" id="PS50977">
    <property type="entry name" value="HTH_TETR_2"/>
    <property type="match status" value="1"/>
</dbReference>
<dbReference type="Proteomes" id="UP000466517">
    <property type="component" value="Chromosome"/>
</dbReference>
<dbReference type="SUPFAM" id="SSF46689">
    <property type="entry name" value="Homeodomain-like"/>
    <property type="match status" value="1"/>
</dbReference>
<keyword evidence="9" id="KW-1185">Reference proteome</keyword>
<evidence type="ECO:0000259" key="7">
    <source>
        <dbReference type="PROSITE" id="PS50977"/>
    </source>
</evidence>
<gene>
    <name evidence="8" type="primary">ethR</name>
    <name evidence="8" type="ORF">MMAD_52160</name>
</gene>
<dbReference type="Pfam" id="PF21313">
    <property type="entry name" value="EthR_C"/>
    <property type="match status" value="1"/>
</dbReference>
<protein>
    <submittedName>
        <fullName evidence="8">HTH-type transcriptional regulator EthR</fullName>
    </submittedName>
</protein>
<dbReference type="InterPro" id="IPR009057">
    <property type="entry name" value="Homeodomain-like_sf"/>
</dbReference>
<feature type="DNA-binding region" description="H-T-H motif" evidence="5">
    <location>
        <begin position="44"/>
        <end position="63"/>
    </location>
</feature>
<keyword evidence="4" id="KW-0804">Transcription</keyword>
<dbReference type="KEGG" id="mmag:MMAD_52160"/>
<dbReference type="InterPro" id="IPR036271">
    <property type="entry name" value="Tet_transcr_reg_TetR-rel_C_sf"/>
</dbReference>
<feature type="region of interest" description="Disordered" evidence="6">
    <location>
        <begin position="1"/>
        <end position="22"/>
    </location>
</feature>
<keyword evidence="3 5" id="KW-0238">DNA-binding</keyword>
<dbReference type="InterPro" id="IPR001647">
    <property type="entry name" value="HTH_TetR"/>
</dbReference>
<dbReference type="AlphaFoldDB" id="A0A7I7XNU3"/>
<evidence type="ECO:0000256" key="1">
    <source>
        <dbReference type="ARBA" id="ARBA00011738"/>
    </source>
</evidence>
<dbReference type="RefSeq" id="WP_163742770.1">
    <property type="nucleotide sequence ID" value="NZ_AP022610.1"/>
</dbReference>
<dbReference type="GO" id="GO:0003700">
    <property type="term" value="F:DNA-binding transcription factor activity"/>
    <property type="evidence" value="ECO:0007669"/>
    <property type="project" value="TreeGrafter"/>
</dbReference>
<dbReference type="SUPFAM" id="SSF48498">
    <property type="entry name" value="Tetracyclin repressor-like, C-terminal domain"/>
    <property type="match status" value="1"/>
</dbReference>
<evidence type="ECO:0000256" key="3">
    <source>
        <dbReference type="ARBA" id="ARBA00023125"/>
    </source>
</evidence>
<dbReference type="GO" id="GO:0045892">
    <property type="term" value="P:negative regulation of DNA-templated transcription"/>
    <property type="evidence" value="ECO:0007669"/>
    <property type="project" value="UniProtKB-ARBA"/>
</dbReference>
<reference evidence="8 9" key="1">
    <citation type="journal article" date="2019" name="Emerg. Microbes Infect.">
        <title>Comprehensive subspecies identification of 175 nontuberculous mycobacteria species based on 7547 genomic profiles.</title>
        <authorList>
            <person name="Matsumoto Y."/>
            <person name="Kinjo T."/>
            <person name="Motooka D."/>
            <person name="Nabeya D."/>
            <person name="Jung N."/>
            <person name="Uechi K."/>
            <person name="Horii T."/>
            <person name="Iida T."/>
            <person name="Fujita J."/>
            <person name="Nakamura S."/>
        </authorList>
    </citation>
    <scope>NUCLEOTIDE SEQUENCE [LARGE SCALE GENOMIC DNA]</scope>
    <source>
        <strain evidence="8 9">JCM 13574</strain>
    </source>
</reference>
<comment type="subunit">
    <text evidence="1">Homodimer.</text>
</comment>
<dbReference type="EMBL" id="AP022610">
    <property type="protein sequence ID" value="BBZ30921.1"/>
    <property type="molecule type" value="Genomic_DNA"/>
</dbReference>
<dbReference type="InterPro" id="IPR049397">
    <property type="entry name" value="EthR_C"/>
</dbReference>
<accession>A0A7I7XNU3</accession>
<evidence type="ECO:0000256" key="2">
    <source>
        <dbReference type="ARBA" id="ARBA00023015"/>
    </source>
</evidence>
<evidence type="ECO:0000313" key="8">
    <source>
        <dbReference type="EMBL" id="BBZ30921.1"/>
    </source>
</evidence>
<dbReference type="FunFam" id="1.10.10.60:FF:000141">
    <property type="entry name" value="TetR family transcriptional regulator"/>
    <property type="match status" value="1"/>
</dbReference>
<sequence>MTTTSAAKSGRARRSTRPSGDDREAAILATAERLLADKKFADISVDDLAKGAGLSRPTFYFYFPSKEAVLLALFERVIIEADSALEALTADPPAEPKALWRHGIDVFVRTFGTHRAVSLAAERSRATEEISELWSRFMQKWVTHSAAIIDVERARGAAPQTLPAVELSTALNLLNEKVMLTSFAGEVPSIPAERVLDTLVHIWMTSIYGAAQ</sequence>